<sequence length="69" mass="7541">MCCRPINSESSIPFTCPNLSICSRNPGEFYFKISLTTTSMNVNLPLDGAGPRGFMKGRVGIHGSSHMLY</sequence>
<name>A0A7J6VC99_THATH</name>
<gene>
    <name evidence="1" type="ORF">FRX31_027674</name>
</gene>
<dbReference type="EMBL" id="JABWDY010034339">
    <property type="protein sequence ID" value="KAF5182734.1"/>
    <property type="molecule type" value="Genomic_DNA"/>
</dbReference>
<dbReference type="AlphaFoldDB" id="A0A7J6VC99"/>
<keyword evidence="2" id="KW-1185">Reference proteome</keyword>
<dbReference type="Proteomes" id="UP000554482">
    <property type="component" value="Unassembled WGS sequence"/>
</dbReference>
<evidence type="ECO:0000313" key="1">
    <source>
        <dbReference type="EMBL" id="KAF5182734.1"/>
    </source>
</evidence>
<protein>
    <submittedName>
        <fullName evidence="1">Uncharacterized protein</fullName>
    </submittedName>
</protein>
<evidence type="ECO:0000313" key="2">
    <source>
        <dbReference type="Proteomes" id="UP000554482"/>
    </source>
</evidence>
<comment type="caution">
    <text evidence="1">The sequence shown here is derived from an EMBL/GenBank/DDBJ whole genome shotgun (WGS) entry which is preliminary data.</text>
</comment>
<reference evidence="1 2" key="1">
    <citation type="submission" date="2020-06" db="EMBL/GenBank/DDBJ databases">
        <title>Transcriptomic and genomic resources for Thalictrum thalictroides and T. hernandezii: Facilitating candidate gene discovery in an emerging model plant lineage.</title>
        <authorList>
            <person name="Arias T."/>
            <person name="Riano-Pachon D.M."/>
            <person name="Di Stilio V.S."/>
        </authorList>
    </citation>
    <scope>NUCLEOTIDE SEQUENCE [LARGE SCALE GENOMIC DNA]</scope>
    <source>
        <strain evidence="2">cv. WT478/WT964</strain>
        <tissue evidence="1">Leaves</tissue>
    </source>
</reference>
<accession>A0A7J6VC99</accession>
<proteinExistence type="predicted"/>
<organism evidence="1 2">
    <name type="scientific">Thalictrum thalictroides</name>
    <name type="common">Rue-anemone</name>
    <name type="synonym">Anemone thalictroides</name>
    <dbReference type="NCBI Taxonomy" id="46969"/>
    <lineage>
        <taxon>Eukaryota</taxon>
        <taxon>Viridiplantae</taxon>
        <taxon>Streptophyta</taxon>
        <taxon>Embryophyta</taxon>
        <taxon>Tracheophyta</taxon>
        <taxon>Spermatophyta</taxon>
        <taxon>Magnoliopsida</taxon>
        <taxon>Ranunculales</taxon>
        <taxon>Ranunculaceae</taxon>
        <taxon>Thalictroideae</taxon>
        <taxon>Thalictrum</taxon>
    </lineage>
</organism>